<dbReference type="OrthoDB" id="9807749at2"/>
<dbReference type="InterPro" id="IPR006062">
    <property type="entry name" value="His_biosynth"/>
</dbReference>
<evidence type="ECO:0000256" key="3">
    <source>
        <dbReference type="ARBA" id="ARBA00023102"/>
    </source>
</evidence>
<evidence type="ECO:0000256" key="2">
    <source>
        <dbReference type="ARBA" id="ARBA00022605"/>
    </source>
</evidence>
<dbReference type="PANTHER" id="PTHR21235">
    <property type="entry name" value="IMIDAZOLE GLYCEROL PHOSPHATE SYNTHASE SUBUNIT HISF/H IGP SYNTHASE SUBUNIT HISF/H"/>
    <property type="match status" value="1"/>
</dbReference>
<dbReference type="RefSeq" id="WP_138152516.1">
    <property type="nucleotide sequence ID" value="NZ_VANU01000003.1"/>
</dbReference>
<keyword evidence="7" id="KW-1185">Reference proteome</keyword>
<comment type="pathway">
    <text evidence="4">Amino-acid biosynthesis.</text>
</comment>
<dbReference type="Pfam" id="PF00977">
    <property type="entry name" value="His_biosynth"/>
    <property type="match status" value="1"/>
</dbReference>
<evidence type="ECO:0000313" key="7">
    <source>
        <dbReference type="Proteomes" id="UP000308901"/>
    </source>
</evidence>
<organism evidence="6 7">
    <name type="scientific">Arcobacter arenosus</name>
    <dbReference type="NCBI Taxonomy" id="2576037"/>
    <lineage>
        <taxon>Bacteria</taxon>
        <taxon>Pseudomonadati</taxon>
        <taxon>Campylobacterota</taxon>
        <taxon>Epsilonproteobacteria</taxon>
        <taxon>Campylobacterales</taxon>
        <taxon>Arcobacteraceae</taxon>
        <taxon>Arcobacter</taxon>
    </lineage>
</organism>
<name>A0A5R8Y0Z5_9BACT</name>
<dbReference type="EC" id="4.1.3.-" evidence="6"/>
<comment type="similarity">
    <text evidence="1 5">Belongs to the HisA/HisF family.</text>
</comment>
<dbReference type="SUPFAM" id="SSF51366">
    <property type="entry name" value="Ribulose-phoshate binding barrel"/>
    <property type="match status" value="1"/>
</dbReference>
<comment type="caution">
    <text evidence="6">The sequence shown here is derived from an EMBL/GenBank/DDBJ whole genome shotgun (WGS) entry which is preliminary data.</text>
</comment>
<proteinExistence type="inferred from homology"/>
<dbReference type="GO" id="GO:0000105">
    <property type="term" value="P:L-histidine biosynthetic process"/>
    <property type="evidence" value="ECO:0007669"/>
    <property type="project" value="UniProtKB-KW"/>
</dbReference>
<dbReference type="EMBL" id="VANU01000003">
    <property type="protein sequence ID" value="TLP38521.1"/>
    <property type="molecule type" value="Genomic_DNA"/>
</dbReference>
<evidence type="ECO:0000256" key="5">
    <source>
        <dbReference type="RuleBase" id="RU003657"/>
    </source>
</evidence>
<dbReference type="InterPro" id="IPR011060">
    <property type="entry name" value="RibuloseP-bd_barrel"/>
</dbReference>
<keyword evidence="6" id="KW-0456">Lyase</keyword>
<protein>
    <submittedName>
        <fullName evidence="6">Imidazole glycerol phosphate synthase subunit HisF</fullName>
        <ecNumber evidence="6">4.1.3.-</ecNumber>
    </submittedName>
</protein>
<reference evidence="6 7" key="1">
    <citation type="submission" date="2019-05" db="EMBL/GenBank/DDBJ databases">
        <title>Arcobacter sp. nov., isolated from sea sediment.</title>
        <authorList>
            <person name="Kim W."/>
        </authorList>
    </citation>
    <scope>NUCLEOTIDE SEQUENCE [LARGE SCALE GENOMIC DNA]</scope>
    <source>
        <strain evidence="6 7">CAU 1517</strain>
    </source>
</reference>
<evidence type="ECO:0000256" key="1">
    <source>
        <dbReference type="ARBA" id="ARBA00009667"/>
    </source>
</evidence>
<accession>A0A5R8Y0Z5</accession>
<dbReference type="Proteomes" id="UP000308901">
    <property type="component" value="Unassembled WGS sequence"/>
</dbReference>
<dbReference type="InterPro" id="IPR013785">
    <property type="entry name" value="Aldolase_TIM"/>
</dbReference>
<keyword evidence="3 5" id="KW-0368">Histidine biosynthesis</keyword>
<sequence>MIPLRISPVILLSENKVIKTKQFKFDRYIGDPINSIKIFNQKNVDELIILDKSAINKNMINFQLLKDMVDEFTRPISYGGNISNIEDAFKLINLGIEKLIIGRNSFDYDFISKLINLFGSQSVSVCLDIVNVNNEYFLFDYKNNLVKNENLQKHIKVLINLGIGEIVINSVNHDGMMMGYDTELLSKFKELNCELIALGGMGSLDDIVEVINNTNIKAFAIGSYFLYLTKLKSVLLQYLSLEDREYIIKKINNGHNYV</sequence>
<dbReference type="GO" id="GO:0016829">
    <property type="term" value="F:lyase activity"/>
    <property type="evidence" value="ECO:0007669"/>
    <property type="project" value="UniProtKB-KW"/>
</dbReference>
<dbReference type="Gene3D" id="3.20.20.70">
    <property type="entry name" value="Aldolase class I"/>
    <property type="match status" value="1"/>
</dbReference>
<dbReference type="GO" id="GO:0000107">
    <property type="term" value="F:imidazoleglycerol-phosphate synthase activity"/>
    <property type="evidence" value="ECO:0007669"/>
    <property type="project" value="TreeGrafter"/>
</dbReference>
<evidence type="ECO:0000313" key="6">
    <source>
        <dbReference type="EMBL" id="TLP38521.1"/>
    </source>
</evidence>
<dbReference type="AlphaFoldDB" id="A0A5R8Y0Z5"/>
<gene>
    <name evidence="6" type="primary">hisF</name>
    <name evidence="6" type="ORF">FDK22_08660</name>
</gene>
<dbReference type="PANTHER" id="PTHR21235:SF2">
    <property type="entry name" value="IMIDAZOLE GLYCEROL PHOSPHATE SYNTHASE HISHF"/>
    <property type="match status" value="1"/>
</dbReference>
<evidence type="ECO:0000256" key="4">
    <source>
        <dbReference type="ARBA" id="ARBA00029440"/>
    </source>
</evidence>
<keyword evidence="2 5" id="KW-0028">Amino-acid biosynthesis</keyword>
<dbReference type="InterPro" id="IPR050064">
    <property type="entry name" value="IGPS_HisA/HisF"/>
</dbReference>